<accession>A0ABX1IEM8</accession>
<name>A0ABX1IEM8_STRGB</name>
<protein>
    <recommendedName>
        <fullName evidence="3">Helix-turn-helix transcriptional regulator</fullName>
    </recommendedName>
</protein>
<comment type="caution">
    <text evidence="1">The sequence shown here is derived from an EMBL/GenBank/DDBJ whole genome shotgun (WGS) entry which is preliminary data.</text>
</comment>
<proteinExistence type="predicted"/>
<evidence type="ECO:0000313" key="1">
    <source>
        <dbReference type="EMBL" id="NKQ22941.1"/>
    </source>
</evidence>
<dbReference type="EMBL" id="JAAXMD010000001">
    <property type="protein sequence ID" value="NKQ22941.1"/>
    <property type="molecule type" value="Genomic_DNA"/>
</dbReference>
<dbReference type="RefSeq" id="WP_168371820.1">
    <property type="nucleotide sequence ID" value="NZ_JAAXMD010000001.1"/>
</dbReference>
<gene>
    <name evidence="1" type="ORF">HF200_00255</name>
</gene>
<keyword evidence="2" id="KW-1185">Reference proteome</keyword>
<evidence type="ECO:0000313" key="2">
    <source>
        <dbReference type="Proteomes" id="UP000744032"/>
    </source>
</evidence>
<dbReference type="Proteomes" id="UP000744032">
    <property type="component" value="Unassembled WGS sequence"/>
</dbReference>
<organism evidence="1 2">
    <name type="scientific">Streptomyces galbus</name>
    <dbReference type="NCBI Taxonomy" id="33898"/>
    <lineage>
        <taxon>Bacteria</taxon>
        <taxon>Bacillati</taxon>
        <taxon>Actinomycetota</taxon>
        <taxon>Actinomycetes</taxon>
        <taxon>Kitasatosporales</taxon>
        <taxon>Streptomycetaceae</taxon>
        <taxon>Streptomyces</taxon>
    </lineage>
</organism>
<sequence length="549" mass="59754">MGLSEEEGKVSRAEGNTGDLILTAVIPMPSWRARAGWLLRAHRQCHDDAVLRGLRGFARALTAVHVDASPSSVSRWETGRTAMDRGVVRGYENVLGLPSHHLLSVIDVMARYDGGRSAVAFLRPAQPTSTGDRAIGRRLDALLDRVLDGDVLAGGDWDDLTALVTGPGVVVGPGRVRQSVAGRLLEEMLVSDGVAWRRRYEAVGRLMADEMWATDAVEACETVLACPEHAGLIEIVSMLEASAHPQATRQVLRQLTDPIASETFYGALLASHRKNRRRHFSGRQSAVVAEVVSGVLRTSSGRLEGEAAAVLLHQLQLPSARAGRLAEMACERPVTRNIVRHGRLVEPHAAEVVLARMSARVSDGPRPAPDATLRGIIDDVLHHPVADVRLYTAMLLDASPYGSTVAEALCEELRVPGMVQVTERAVPALYALRVLGGPDQRPTVERLTLARGLPPEVEQAAVHALGHIGGRSPGGYWQAALRRLEERWRERPGPTVRTALKRFVYNAAMSGELDLLRHLAHTHAQSEPLRRLSGWWVELARAVRESACV</sequence>
<evidence type="ECO:0008006" key="3">
    <source>
        <dbReference type="Google" id="ProtNLM"/>
    </source>
</evidence>
<reference evidence="1 2" key="1">
    <citation type="submission" date="2020-04" db="EMBL/GenBank/DDBJ databases">
        <title>Genome sequence of Streptomyces galbus strain I339.</title>
        <authorList>
            <person name="Silva E.A.N."/>
            <person name="Merces M."/>
            <person name="Castelo Branco A.P.O.T."/>
            <person name="Vasconcelos P.C."/>
            <person name="Costa N.P."/>
            <person name="Marinho G.C.S."/>
            <person name="Oliveira C.J.B."/>
            <person name="Araujo D."/>
            <person name="Rodrigues Junior V.S."/>
            <person name="Almeida R."/>
            <person name="Silva Filho U.R."/>
            <person name="Andrade A.S.A."/>
            <person name="Cibulski S.P."/>
        </authorList>
    </citation>
    <scope>NUCLEOTIDE SEQUENCE [LARGE SCALE GENOMIC DNA]</scope>
    <source>
        <strain evidence="1 2">I339</strain>
    </source>
</reference>